<sequence>MVRYVNIINNNKQLVLDDDDYNNLQSLEDKNIYYLGNSLKVKVNNKYKNFEVEILGLEIFHRFCFIGDRMWDYRRKNLVMESLRQGAFDSGKFWRDWNDLTKEWEYRKY</sequence>
<dbReference type="EMBL" id="MK071979">
    <property type="protein sequence ID" value="AYV75442.1"/>
    <property type="molecule type" value="Genomic_DNA"/>
</dbReference>
<gene>
    <name evidence="1" type="ORF">Terrestrivirus1_316</name>
</gene>
<organism evidence="1">
    <name type="scientific">Terrestrivirus sp</name>
    <dbReference type="NCBI Taxonomy" id="2487775"/>
    <lineage>
        <taxon>Viruses</taxon>
        <taxon>Varidnaviria</taxon>
        <taxon>Bamfordvirae</taxon>
        <taxon>Nucleocytoviricota</taxon>
        <taxon>Megaviricetes</taxon>
        <taxon>Imitervirales</taxon>
        <taxon>Mimiviridae</taxon>
        <taxon>Klosneuvirinae</taxon>
    </lineage>
</organism>
<reference evidence="1" key="1">
    <citation type="submission" date="2018-10" db="EMBL/GenBank/DDBJ databases">
        <title>Hidden diversity of soil giant viruses.</title>
        <authorList>
            <person name="Schulz F."/>
            <person name="Alteio L."/>
            <person name="Goudeau D."/>
            <person name="Ryan E.M."/>
            <person name="Malmstrom R.R."/>
            <person name="Blanchard J."/>
            <person name="Woyke T."/>
        </authorList>
    </citation>
    <scope>NUCLEOTIDE SEQUENCE</scope>
    <source>
        <strain evidence="1">TEV1</strain>
    </source>
</reference>
<name>A0A3G4ZKS8_9VIRU</name>
<proteinExistence type="predicted"/>
<protein>
    <submittedName>
        <fullName evidence="1">Uncharacterized protein</fullName>
    </submittedName>
</protein>
<accession>A0A3G4ZKS8</accession>
<evidence type="ECO:0000313" key="1">
    <source>
        <dbReference type="EMBL" id="AYV75442.1"/>
    </source>
</evidence>